<keyword evidence="3" id="KW-1133">Transmembrane helix</keyword>
<dbReference type="PROSITE" id="PS51352">
    <property type="entry name" value="THIOREDOXIN_2"/>
    <property type="match status" value="1"/>
</dbReference>
<evidence type="ECO:0000256" key="3">
    <source>
        <dbReference type="SAM" id="Phobius"/>
    </source>
</evidence>
<name>A0ABX0QE33_9BACT</name>
<dbReference type="PANTHER" id="PTHR15337:SF11">
    <property type="entry name" value="THIOREDOXIN DOMAIN-CONTAINING PROTEIN"/>
    <property type="match status" value="1"/>
</dbReference>
<sequence>MEPPGIIANQQRKLTGMKKQFAFARLAFMWSLILVISLAGCRQSPTSVQFFTGTWKELLAEAQKQEKPIFVEVHTVWCGPCRQMEQQAFPNPEVARKFNENFINYHIDMEQGEGPMLRNRYAITAVPTLLYLSPDGTLVYRSSGYDDVAALLADADKGIKAAENSAQLSALETDYKNGRRDTQFLRTYLMQHTRMGQPAPEALEIYMARIPARDWGSTENIRLMTRNNTTSTAPTFNWLLNLVDGLHTDQSKASTRWAIIEMVNRVTTDELERATTKAEVAEAIALRERSLGPLRADNKAFLANRIWMDFYKRTKDQDGYQKIASPIAKQLMAKSIDSLRAADISSAAQDEKRAKLVPASLKREAAKLAQYGPQSGYVASGLHKITSDYLLIMTSPADLKQALVWSERTLELMPVYVYMDTHAQLLGKLGRKAEAVQTEQRAIEQAKTAGEPTAPYEKTLSDLMR</sequence>
<keyword evidence="3" id="KW-0472">Membrane</keyword>
<gene>
    <name evidence="5" type="ORF">F7231_08655</name>
</gene>
<keyword evidence="6" id="KW-1185">Reference proteome</keyword>
<dbReference type="Gene3D" id="3.40.30.10">
    <property type="entry name" value="Glutaredoxin"/>
    <property type="match status" value="1"/>
</dbReference>
<evidence type="ECO:0000256" key="2">
    <source>
        <dbReference type="SAM" id="MobiDB-lite"/>
    </source>
</evidence>
<feature type="transmembrane region" description="Helical" evidence="3">
    <location>
        <begin position="21"/>
        <end position="40"/>
    </location>
</feature>
<evidence type="ECO:0000313" key="6">
    <source>
        <dbReference type="Proteomes" id="UP000606008"/>
    </source>
</evidence>
<dbReference type="Proteomes" id="UP000606008">
    <property type="component" value="Unassembled WGS sequence"/>
</dbReference>
<organism evidence="5 6">
    <name type="scientific">Fibrivirga algicola</name>
    <dbReference type="NCBI Taxonomy" id="2950420"/>
    <lineage>
        <taxon>Bacteria</taxon>
        <taxon>Pseudomonadati</taxon>
        <taxon>Bacteroidota</taxon>
        <taxon>Cytophagia</taxon>
        <taxon>Cytophagales</taxon>
        <taxon>Spirosomataceae</taxon>
        <taxon>Fibrivirga</taxon>
    </lineage>
</organism>
<dbReference type="Pfam" id="PF13899">
    <property type="entry name" value="Thioredoxin_7"/>
    <property type="match status" value="1"/>
</dbReference>
<dbReference type="EMBL" id="WAEL01000003">
    <property type="protein sequence ID" value="NID10242.1"/>
    <property type="molecule type" value="Genomic_DNA"/>
</dbReference>
<evidence type="ECO:0000259" key="4">
    <source>
        <dbReference type="PROSITE" id="PS51352"/>
    </source>
</evidence>
<evidence type="ECO:0000256" key="1">
    <source>
        <dbReference type="ARBA" id="ARBA00022729"/>
    </source>
</evidence>
<dbReference type="InterPro" id="IPR036249">
    <property type="entry name" value="Thioredoxin-like_sf"/>
</dbReference>
<comment type="caution">
    <text evidence="5">The sequence shown here is derived from an EMBL/GenBank/DDBJ whole genome shotgun (WGS) entry which is preliminary data.</text>
</comment>
<proteinExistence type="predicted"/>
<reference evidence="5" key="1">
    <citation type="submission" date="2024-05" db="EMBL/GenBank/DDBJ databases">
        <authorList>
            <person name="Jung D.-H."/>
        </authorList>
    </citation>
    <scope>NUCLEOTIDE SEQUENCE</scope>
    <source>
        <strain evidence="5">JA-25</strain>
    </source>
</reference>
<feature type="domain" description="Thioredoxin" evidence="4">
    <location>
        <begin position="37"/>
        <end position="160"/>
    </location>
</feature>
<dbReference type="InterPro" id="IPR013766">
    <property type="entry name" value="Thioredoxin_domain"/>
</dbReference>
<protein>
    <submittedName>
        <fullName evidence="5">DUF255 domain-containing protein</fullName>
    </submittedName>
</protein>
<evidence type="ECO:0000313" key="5">
    <source>
        <dbReference type="EMBL" id="NID10242.1"/>
    </source>
</evidence>
<keyword evidence="3" id="KW-0812">Transmembrane</keyword>
<keyword evidence="1" id="KW-0732">Signal</keyword>
<dbReference type="SUPFAM" id="SSF52833">
    <property type="entry name" value="Thioredoxin-like"/>
    <property type="match status" value="1"/>
</dbReference>
<dbReference type="PANTHER" id="PTHR15337">
    <property type="entry name" value="ANTERIOR GRADIENT PROTEIN-RELATED"/>
    <property type="match status" value="1"/>
</dbReference>
<feature type="region of interest" description="Disordered" evidence="2">
    <location>
        <begin position="444"/>
        <end position="465"/>
    </location>
</feature>
<dbReference type="InterPro" id="IPR051099">
    <property type="entry name" value="AGR/TXD"/>
</dbReference>
<accession>A0ABX0QE33</accession>